<name>A0A7W9JFH1_9ACTN</name>
<organism evidence="1 2">
    <name type="scientific">Kribbella italica</name>
    <dbReference type="NCBI Taxonomy" id="1540520"/>
    <lineage>
        <taxon>Bacteria</taxon>
        <taxon>Bacillati</taxon>
        <taxon>Actinomycetota</taxon>
        <taxon>Actinomycetes</taxon>
        <taxon>Propionibacteriales</taxon>
        <taxon>Kribbellaceae</taxon>
        <taxon>Kribbella</taxon>
    </lineage>
</organism>
<dbReference type="Gene3D" id="3.40.50.720">
    <property type="entry name" value="NAD(P)-binding Rossmann-like Domain"/>
    <property type="match status" value="1"/>
</dbReference>
<comment type="caution">
    <text evidence="1">The sequence shown here is derived from an EMBL/GenBank/DDBJ whole genome shotgun (WGS) entry which is preliminary data.</text>
</comment>
<evidence type="ECO:0000313" key="1">
    <source>
        <dbReference type="EMBL" id="MBB5841192.1"/>
    </source>
</evidence>
<dbReference type="RefSeq" id="WP_184804167.1">
    <property type="nucleotide sequence ID" value="NZ_JACHMY010000001.1"/>
</dbReference>
<sequence>MFLEYGVPTTFLQTTFEYEAITLIARPSRNADRELELSLPMQDEQLLGIASEDIGRTTLGIFTRGTEFVGQTVRIARNHSTCKEYPAILKFAAPSPNRDGTA</sequence>
<gene>
    <name evidence="1" type="ORF">HDA39_007926</name>
</gene>
<dbReference type="Proteomes" id="UP000549971">
    <property type="component" value="Unassembled WGS sequence"/>
</dbReference>
<dbReference type="EMBL" id="JACHMY010000001">
    <property type="protein sequence ID" value="MBB5841192.1"/>
    <property type="molecule type" value="Genomic_DNA"/>
</dbReference>
<dbReference type="AlphaFoldDB" id="A0A7W9JFH1"/>
<accession>A0A7W9JFH1</accession>
<protein>
    <submittedName>
        <fullName evidence="1">Uncharacterized protein</fullName>
    </submittedName>
</protein>
<dbReference type="Gene3D" id="3.90.25.10">
    <property type="entry name" value="UDP-galactose 4-epimerase, domain 1"/>
    <property type="match status" value="1"/>
</dbReference>
<evidence type="ECO:0000313" key="2">
    <source>
        <dbReference type="Proteomes" id="UP000549971"/>
    </source>
</evidence>
<reference evidence="1 2" key="1">
    <citation type="submission" date="2020-08" db="EMBL/GenBank/DDBJ databases">
        <title>Sequencing the genomes of 1000 actinobacteria strains.</title>
        <authorList>
            <person name="Klenk H.-P."/>
        </authorList>
    </citation>
    <scope>NUCLEOTIDE SEQUENCE [LARGE SCALE GENOMIC DNA]</scope>
    <source>
        <strain evidence="1 2">DSM 28967</strain>
    </source>
</reference>
<proteinExistence type="predicted"/>
<keyword evidence="2" id="KW-1185">Reference proteome</keyword>